<dbReference type="Proteomes" id="UP001153148">
    <property type="component" value="Unassembled WGS sequence"/>
</dbReference>
<feature type="non-terminal residue" evidence="1">
    <location>
        <position position="69"/>
    </location>
</feature>
<protein>
    <recommendedName>
        <fullName evidence="3">MHC class I antigen</fullName>
    </recommendedName>
</protein>
<proteinExistence type="predicted"/>
<sequence length="69" mass="8090">PKPTLNITSKGRSLLSPVSCCRRDPEQEIWRRSWGSRDENKDEFWAALQSNYNYLMDNHLIDSCKIFDG</sequence>
<dbReference type="EMBL" id="CAJPIN010032469">
    <property type="protein sequence ID" value="CAG2064219.1"/>
    <property type="molecule type" value="Genomic_DNA"/>
</dbReference>
<name>A0ABN7PDQ5_TIMPD</name>
<evidence type="ECO:0000313" key="1">
    <source>
        <dbReference type="EMBL" id="CAG2064219.1"/>
    </source>
</evidence>
<reference evidence="1" key="1">
    <citation type="submission" date="2021-03" db="EMBL/GenBank/DDBJ databases">
        <authorList>
            <person name="Tran Van P."/>
        </authorList>
    </citation>
    <scope>NUCLEOTIDE SEQUENCE</scope>
</reference>
<evidence type="ECO:0008006" key="3">
    <source>
        <dbReference type="Google" id="ProtNLM"/>
    </source>
</evidence>
<feature type="non-terminal residue" evidence="1">
    <location>
        <position position="1"/>
    </location>
</feature>
<comment type="caution">
    <text evidence="1">The sequence shown here is derived from an EMBL/GenBank/DDBJ whole genome shotgun (WGS) entry which is preliminary data.</text>
</comment>
<accession>A0ABN7PDQ5</accession>
<gene>
    <name evidence="1" type="ORF">TPAB3V08_LOCUS11166</name>
</gene>
<organism evidence="1 2">
    <name type="scientific">Timema podura</name>
    <name type="common">Walking stick</name>
    <dbReference type="NCBI Taxonomy" id="61482"/>
    <lineage>
        <taxon>Eukaryota</taxon>
        <taxon>Metazoa</taxon>
        <taxon>Ecdysozoa</taxon>
        <taxon>Arthropoda</taxon>
        <taxon>Hexapoda</taxon>
        <taxon>Insecta</taxon>
        <taxon>Pterygota</taxon>
        <taxon>Neoptera</taxon>
        <taxon>Polyneoptera</taxon>
        <taxon>Phasmatodea</taxon>
        <taxon>Timematodea</taxon>
        <taxon>Timematoidea</taxon>
        <taxon>Timematidae</taxon>
        <taxon>Timema</taxon>
    </lineage>
</organism>
<evidence type="ECO:0000313" key="2">
    <source>
        <dbReference type="Proteomes" id="UP001153148"/>
    </source>
</evidence>
<keyword evidence="2" id="KW-1185">Reference proteome</keyword>